<name>A0ACC0J9H4_CHOFU</name>
<evidence type="ECO:0000313" key="2">
    <source>
        <dbReference type="Proteomes" id="UP001064048"/>
    </source>
</evidence>
<keyword evidence="2" id="KW-1185">Reference proteome</keyword>
<organism evidence="1 2">
    <name type="scientific">Choristoneura fumiferana</name>
    <name type="common">Spruce budworm moth</name>
    <name type="synonym">Archips fumiferana</name>
    <dbReference type="NCBI Taxonomy" id="7141"/>
    <lineage>
        <taxon>Eukaryota</taxon>
        <taxon>Metazoa</taxon>
        <taxon>Ecdysozoa</taxon>
        <taxon>Arthropoda</taxon>
        <taxon>Hexapoda</taxon>
        <taxon>Insecta</taxon>
        <taxon>Pterygota</taxon>
        <taxon>Neoptera</taxon>
        <taxon>Endopterygota</taxon>
        <taxon>Lepidoptera</taxon>
        <taxon>Glossata</taxon>
        <taxon>Ditrysia</taxon>
        <taxon>Tortricoidea</taxon>
        <taxon>Tortricidae</taxon>
        <taxon>Tortricinae</taxon>
        <taxon>Choristoneura</taxon>
    </lineage>
</organism>
<accession>A0ACC0J9H4</accession>
<proteinExistence type="predicted"/>
<dbReference type="EMBL" id="CM046113">
    <property type="protein sequence ID" value="KAI8420733.1"/>
    <property type="molecule type" value="Genomic_DNA"/>
</dbReference>
<comment type="caution">
    <text evidence="1">The sequence shown here is derived from an EMBL/GenBank/DDBJ whole genome shotgun (WGS) entry which is preliminary data.</text>
</comment>
<protein>
    <submittedName>
        <fullName evidence="1">Uncharacterized protein</fullName>
    </submittedName>
</protein>
<gene>
    <name evidence="1" type="ORF">MSG28_007956</name>
</gene>
<dbReference type="Proteomes" id="UP001064048">
    <property type="component" value="Chromosome 13"/>
</dbReference>
<reference evidence="1 2" key="1">
    <citation type="journal article" date="2022" name="Genome Biol. Evol.">
        <title>The Spruce Budworm Genome: Reconstructing the Evolutionary History of Antifreeze Proteins.</title>
        <authorList>
            <person name="Beliveau C."/>
            <person name="Gagne P."/>
            <person name="Picq S."/>
            <person name="Vernygora O."/>
            <person name="Keeling C.I."/>
            <person name="Pinkney K."/>
            <person name="Doucet D."/>
            <person name="Wen F."/>
            <person name="Johnston J.S."/>
            <person name="Maaroufi H."/>
            <person name="Boyle B."/>
            <person name="Laroche J."/>
            <person name="Dewar K."/>
            <person name="Juretic N."/>
            <person name="Blackburn G."/>
            <person name="Nisole A."/>
            <person name="Brunet B."/>
            <person name="Brandao M."/>
            <person name="Lumley L."/>
            <person name="Duan J."/>
            <person name="Quan G."/>
            <person name="Lucarotti C.J."/>
            <person name="Roe A.D."/>
            <person name="Sperling F.A.H."/>
            <person name="Levesque R.C."/>
            <person name="Cusson M."/>
        </authorList>
    </citation>
    <scope>NUCLEOTIDE SEQUENCE [LARGE SCALE GENOMIC DNA]</scope>
    <source>
        <strain evidence="1">Glfc:IPQL:Cfum</strain>
    </source>
</reference>
<evidence type="ECO:0000313" key="1">
    <source>
        <dbReference type="EMBL" id="KAI8420733.1"/>
    </source>
</evidence>
<sequence>MEACDVTDWLSFSSHVVDEKRAYWSHSQKRCGRKHPNTVTRAKSLVRYYFPASIRLFRCSIFKYLIDAINETPRAQPNPDRQHTLILTDGR</sequence>